<evidence type="ECO:0000313" key="4">
    <source>
        <dbReference type="Proteomes" id="UP000192418"/>
    </source>
</evidence>
<keyword evidence="4" id="KW-1185">Reference proteome</keyword>
<name>A0A1W2CKC6_9BACT</name>
<dbReference type="CDD" id="cd00838">
    <property type="entry name" value="MPP_superfamily"/>
    <property type="match status" value="1"/>
</dbReference>
<dbReference type="GO" id="GO:0016791">
    <property type="term" value="F:phosphatase activity"/>
    <property type="evidence" value="ECO:0007669"/>
    <property type="project" value="TreeGrafter"/>
</dbReference>
<dbReference type="STRING" id="1121400.SAMN02746065_11281"/>
<evidence type="ECO:0000256" key="1">
    <source>
        <dbReference type="ARBA" id="ARBA00008950"/>
    </source>
</evidence>
<dbReference type="Proteomes" id="UP000192418">
    <property type="component" value="Unassembled WGS sequence"/>
</dbReference>
<dbReference type="PANTHER" id="PTHR42850:SF2">
    <property type="entry name" value="BLL5683 PROTEIN"/>
    <property type="match status" value="1"/>
</dbReference>
<protein>
    <submittedName>
        <fullName evidence="3">Predicted phosphodiesterase</fullName>
    </submittedName>
</protein>
<dbReference type="GO" id="GO:0005737">
    <property type="term" value="C:cytoplasm"/>
    <property type="evidence" value="ECO:0007669"/>
    <property type="project" value="TreeGrafter"/>
</dbReference>
<organism evidence="3 4">
    <name type="scientific">Desulfocicer vacuolatum DSM 3385</name>
    <dbReference type="NCBI Taxonomy" id="1121400"/>
    <lineage>
        <taxon>Bacteria</taxon>
        <taxon>Pseudomonadati</taxon>
        <taxon>Thermodesulfobacteriota</taxon>
        <taxon>Desulfobacteria</taxon>
        <taxon>Desulfobacterales</taxon>
        <taxon>Desulfobacteraceae</taxon>
        <taxon>Desulfocicer</taxon>
    </lineage>
</organism>
<accession>A0A1W2CKC6</accession>
<dbReference type="InterPro" id="IPR024654">
    <property type="entry name" value="Calcineurin-like_PHP_lpxH"/>
</dbReference>
<dbReference type="EMBL" id="FWXY01000012">
    <property type="protein sequence ID" value="SMC85476.1"/>
    <property type="molecule type" value="Genomic_DNA"/>
</dbReference>
<dbReference type="RefSeq" id="WP_084069695.1">
    <property type="nucleotide sequence ID" value="NZ_FWXY01000012.1"/>
</dbReference>
<dbReference type="InterPro" id="IPR050126">
    <property type="entry name" value="Ap4A_hydrolase"/>
</dbReference>
<dbReference type="AlphaFoldDB" id="A0A1W2CKC6"/>
<feature type="domain" description="Calcineurin-like phosphoesterase" evidence="2">
    <location>
        <begin position="1"/>
        <end position="198"/>
    </location>
</feature>
<evidence type="ECO:0000259" key="2">
    <source>
        <dbReference type="Pfam" id="PF12850"/>
    </source>
</evidence>
<evidence type="ECO:0000313" key="3">
    <source>
        <dbReference type="EMBL" id="SMC85476.1"/>
    </source>
</evidence>
<comment type="similarity">
    <text evidence="1">Belongs to the metallophosphoesterase superfamily. YfcE family.</text>
</comment>
<proteinExistence type="inferred from homology"/>
<dbReference type="PANTHER" id="PTHR42850">
    <property type="entry name" value="METALLOPHOSPHOESTERASE"/>
    <property type="match status" value="1"/>
</dbReference>
<dbReference type="Pfam" id="PF12850">
    <property type="entry name" value="Metallophos_2"/>
    <property type="match status" value="1"/>
</dbReference>
<dbReference type="PIRSF" id="PIRSF000883">
    <property type="entry name" value="Pesterase_MJ0912"/>
    <property type="match status" value="1"/>
</dbReference>
<dbReference type="Gene3D" id="3.60.21.10">
    <property type="match status" value="1"/>
</dbReference>
<dbReference type="OrthoDB" id="9813918at2"/>
<dbReference type="SUPFAM" id="SSF56300">
    <property type="entry name" value="Metallo-dependent phosphatases"/>
    <property type="match status" value="1"/>
</dbReference>
<dbReference type="InterPro" id="IPR029052">
    <property type="entry name" value="Metallo-depent_PP-like"/>
</dbReference>
<gene>
    <name evidence="3" type="ORF">SAMN02746065_11281</name>
</gene>
<sequence length="244" mass="27494">MKIAIISDIHGNLEALTAVMEHLNTCPVDQIISLGDNIGYGPNPNEVMDLLARHSIQSVLGNHEMVVKYPRFLKWFNPVAQKSVVQTNKSLLPHHIKTIHTFEKQMVKENLRFVHGMPPQSPFLYPFQLSTKGLAGKISELKQPVCFCGHTHELELIELTCRDKLIQAPLPQGVQSLQKTSKYLINAGSVGQPRDENKDAKLIIYDPLAYTIEVLYLPYPYRVTMQKIRDAGLPESFATKLSPN</sequence>
<dbReference type="InterPro" id="IPR011152">
    <property type="entry name" value="Pesterase_MJ0912"/>
</dbReference>
<reference evidence="3 4" key="1">
    <citation type="submission" date="2017-04" db="EMBL/GenBank/DDBJ databases">
        <authorList>
            <person name="Afonso C.L."/>
            <person name="Miller P.J."/>
            <person name="Scott M.A."/>
            <person name="Spackman E."/>
            <person name="Goraichik I."/>
            <person name="Dimitrov K.M."/>
            <person name="Suarez D.L."/>
            <person name="Swayne D.E."/>
        </authorList>
    </citation>
    <scope>NUCLEOTIDE SEQUENCE [LARGE SCALE GENOMIC DNA]</scope>
    <source>
        <strain evidence="3 4">DSM 3385</strain>
    </source>
</reference>